<protein>
    <recommendedName>
        <fullName evidence="11">G-protein coupled receptors family 2 profile 2 domain-containing protein</fullName>
    </recommendedName>
</protein>
<accession>A0A3M6U489</accession>
<dbReference type="GO" id="GO:0016020">
    <property type="term" value="C:membrane"/>
    <property type="evidence" value="ECO:0007669"/>
    <property type="project" value="UniProtKB-SubCell"/>
</dbReference>
<reference evidence="9 10" key="1">
    <citation type="journal article" date="2018" name="Sci. Rep.">
        <title>Comparative analysis of the Pocillopora damicornis genome highlights role of immune system in coral evolution.</title>
        <authorList>
            <person name="Cunning R."/>
            <person name="Bay R.A."/>
            <person name="Gillette P."/>
            <person name="Baker A.C."/>
            <person name="Traylor-Knowles N."/>
        </authorList>
    </citation>
    <scope>NUCLEOTIDE SEQUENCE [LARGE SCALE GENOMIC DNA]</scope>
    <source>
        <strain evidence="9">RSMAS</strain>
        <tissue evidence="9">Whole animal</tissue>
    </source>
</reference>
<dbReference type="Gene3D" id="4.10.410.20">
    <property type="match status" value="1"/>
</dbReference>
<dbReference type="InterPro" id="IPR036024">
    <property type="entry name" value="Somatomedin_B-like_dom_sf"/>
</dbReference>
<dbReference type="SMART" id="SM00201">
    <property type="entry name" value="SO"/>
    <property type="match status" value="1"/>
</dbReference>
<feature type="transmembrane region" description="Helical" evidence="6">
    <location>
        <begin position="514"/>
        <end position="539"/>
    </location>
</feature>
<keyword evidence="5" id="KW-1015">Disulfide bond</keyword>
<feature type="transmembrane region" description="Helical" evidence="6">
    <location>
        <begin position="599"/>
        <end position="624"/>
    </location>
</feature>
<dbReference type="CDD" id="cd13952">
    <property type="entry name" value="7tm_classB"/>
    <property type="match status" value="1"/>
</dbReference>
<dbReference type="Pfam" id="PF00002">
    <property type="entry name" value="7tm_2"/>
    <property type="match status" value="1"/>
</dbReference>
<dbReference type="InterPro" id="IPR017981">
    <property type="entry name" value="GPCR_2-like_7TM"/>
</dbReference>
<dbReference type="EMBL" id="RCHS01002278">
    <property type="protein sequence ID" value="RMX48417.1"/>
    <property type="molecule type" value="Genomic_DNA"/>
</dbReference>
<dbReference type="Pfam" id="PF01033">
    <property type="entry name" value="Somatomedin_B"/>
    <property type="match status" value="1"/>
</dbReference>
<name>A0A3M6U489_POCDA</name>
<dbReference type="InterPro" id="IPR053231">
    <property type="entry name" value="GPCR_LN-TM7"/>
</dbReference>
<keyword evidence="2 6" id="KW-0812">Transmembrane</keyword>
<evidence type="ECO:0000256" key="2">
    <source>
        <dbReference type="ARBA" id="ARBA00022692"/>
    </source>
</evidence>
<evidence type="ECO:0000259" key="7">
    <source>
        <dbReference type="PROSITE" id="PS50261"/>
    </source>
</evidence>
<evidence type="ECO:0000256" key="5">
    <source>
        <dbReference type="ARBA" id="ARBA00023157"/>
    </source>
</evidence>
<gene>
    <name evidence="9" type="ORF">pdam_00010983</name>
</gene>
<dbReference type="OrthoDB" id="5990469at2759"/>
<keyword evidence="10" id="KW-1185">Reference proteome</keyword>
<proteinExistence type="predicted"/>
<feature type="transmembrane region" description="Helical" evidence="6">
    <location>
        <begin position="483"/>
        <end position="502"/>
    </location>
</feature>
<dbReference type="Proteomes" id="UP000275408">
    <property type="component" value="Unassembled WGS sequence"/>
</dbReference>
<dbReference type="GO" id="GO:0007166">
    <property type="term" value="P:cell surface receptor signaling pathway"/>
    <property type="evidence" value="ECO:0007669"/>
    <property type="project" value="InterPro"/>
</dbReference>
<comment type="subcellular location">
    <subcellularLocation>
        <location evidence="1">Membrane</location>
        <topology evidence="1">Multi-pass membrane protein</topology>
    </subcellularLocation>
</comment>
<dbReference type="AlphaFoldDB" id="A0A3M6U489"/>
<dbReference type="Gene3D" id="1.20.1070.10">
    <property type="entry name" value="Rhodopsin 7-helix transmembrane proteins"/>
    <property type="match status" value="1"/>
</dbReference>
<feature type="non-terminal residue" evidence="9">
    <location>
        <position position="685"/>
    </location>
</feature>
<dbReference type="SUPFAM" id="SSF81321">
    <property type="entry name" value="Family A G protein-coupled receptor-like"/>
    <property type="match status" value="1"/>
</dbReference>
<feature type="transmembrane region" description="Helical" evidence="6">
    <location>
        <begin position="645"/>
        <end position="669"/>
    </location>
</feature>
<organism evidence="9 10">
    <name type="scientific">Pocillopora damicornis</name>
    <name type="common">Cauliflower coral</name>
    <name type="synonym">Millepora damicornis</name>
    <dbReference type="NCBI Taxonomy" id="46731"/>
    <lineage>
        <taxon>Eukaryota</taxon>
        <taxon>Metazoa</taxon>
        <taxon>Cnidaria</taxon>
        <taxon>Anthozoa</taxon>
        <taxon>Hexacorallia</taxon>
        <taxon>Scleractinia</taxon>
        <taxon>Astrocoeniina</taxon>
        <taxon>Pocilloporidae</taxon>
        <taxon>Pocillopora</taxon>
    </lineage>
</organism>
<dbReference type="GO" id="GO:0004930">
    <property type="term" value="F:G protein-coupled receptor activity"/>
    <property type="evidence" value="ECO:0007669"/>
    <property type="project" value="InterPro"/>
</dbReference>
<dbReference type="PANTHER" id="PTHR45902">
    <property type="entry name" value="LATROPHILIN RECEPTOR-LIKE PROTEIN A"/>
    <property type="match status" value="1"/>
</dbReference>
<evidence type="ECO:0008006" key="11">
    <source>
        <dbReference type="Google" id="ProtNLM"/>
    </source>
</evidence>
<feature type="domain" description="SMB" evidence="8">
    <location>
        <begin position="66"/>
        <end position="115"/>
    </location>
</feature>
<dbReference type="PANTHER" id="PTHR45902:SF4">
    <property type="entry name" value="G-PROTEIN COUPLED RECEPTORS FAMILY 2 PROFILE 2 DOMAIN-CONTAINING PROTEIN"/>
    <property type="match status" value="1"/>
</dbReference>
<dbReference type="PROSITE" id="PS50261">
    <property type="entry name" value="G_PROTEIN_RECEP_F2_4"/>
    <property type="match status" value="1"/>
</dbReference>
<dbReference type="InterPro" id="IPR001212">
    <property type="entry name" value="Somatomedin_B_dom"/>
</dbReference>
<dbReference type="SUPFAM" id="SSF90188">
    <property type="entry name" value="Somatomedin B domain"/>
    <property type="match status" value="1"/>
</dbReference>
<keyword evidence="4 6" id="KW-0472">Membrane</keyword>
<evidence type="ECO:0000259" key="8">
    <source>
        <dbReference type="PROSITE" id="PS50958"/>
    </source>
</evidence>
<feature type="transmembrane region" description="Helical" evidence="6">
    <location>
        <begin position="560"/>
        <end position="579"/>
    </location>
</feature>
<evidence type="ECO:0000313" key="10">
    <source>
        <dbReference type="Proteomes" id="UP000275408"/>
    </source>
</evidence>
<evidence type="ECO:0000256" key="4">
    <source>
        <dbReference type="ARBA" id="ARBA00023136"/>
    </source>
</evidence>
<evidence type="ECO:0000256" key="3">
    <source>
        <dbReference type="ARBA" id="ARBA00022989"/>
    </source>
</evidence>
<comment type="caution">
    <text evidence="9">The sequence shown here is derived from an EMBL/GenBank/DDBJ whole genome shotgun (WGS) entry which is preliminary data.</text>
</comment>
<keyword evidence="3 6" id="KW-1133">Transmembrane helix</keyword>
<evidence type="ECO:0000256" key="6">
    <source>
        <dbReference type="SAM" id="Phobius"/>
    </source>
</evidence>
<evidence type="ECO:0000256" key="1">
    <source>
        <dbReference type="ARBA" id="ARBA00004141"/>
    </source>
</evidence>
<feature type="domain" description="G-protein coupled receptors family 2 profile 2" evidence="7">
    <location>
        <begin position="447"/>
        <end position="685"/>
    </location>
</feature>
<evidence type="ECO:0000313" key="9">
    <source>
        <dbReference type="EMBL" id="RMX48417.1"/>
    </source>
</evidence>
<dbReference type="PROSITE" id="PS50958">
    <property type="entry name" value="SMB_2"/>
    <property type="match status" value="1"/>
</dbReference>
<feature type="transmembrane region" description="Helical" evidence="6">
    <location>
        <begin position="449"/>
        <end position="471"/>
    </location>
</feature>
<dbReference type="InterPro" id="IPR000832">
    <property type="entry name" value="GPCR_2_secretin-like"/>
</dbReference>
<sequence length="685" mass="76892">MLGYQTHDDATFFAVICSFATLWWTVGFTGDDLVLAYNGTNISTAAILRRLNVTGDFRFSALCPNDELSCRTRCTYGVLDGIAERKNNLSCYCDSLCLDVGDCCYDLLSFCPQVLARRGDEHKHWHCVNMNSSSNHGYVMNTKCPPGNSESEIQRLCETVDNKDFLSGMPVVDDKSGLVYRNVFCARCNSVQGVSYWQMNADCGRIPASALPQDNTLLLDFIRENCTVRYRPTAGQQINLKHCVFANSTCCARQVIDNELVLKSLCSYYSFPVCGSPHHKNPHCALCNGEDITQFNCGCLSTATKFTPQPPPPPLSILFDFSSDSNQMSIHGTKTETKLVNLKTCQEGFVYDPFVDKCREAFQGVIGNEKHSSNLIKLNYSGIRLNLSDTVLYSNGTLWVPLYSTNYNRTEYFANGSIIFLCTDFKSNYSKNEIITKWSYAVDVTTLHILTYAGCSLSVFSLLILLVIYCTFKELRTLPGKNLVNLSLSMICYHMFLFVAGLKTIQEVCTGIAVFLHYFLMCSFAWMSVMAFDVTKTFVFHDTDLRSEQEKKQRKTFQKYSLCAWGFPATAVGICFLLDHTETIYIGRGGFCWMENGTALLFAVGVPIAFFIFSNFVALTWTAFAIYKVRKVTSQLTNQRGHSNLALLCIKLTCVFGLTWILGFLNSIVKAEATIYLFVIVNSLQ</sequence>